<evidence type="ECO:0000259" key="15">
    <source>
        <dbReference type="Pfam" id="PF02737"/>
    </source>
</evidence>
<evidence type="ECO:0000256" key="10">
    <source>
        <dbReference type="ARBA" id="ARBA00023239"/>
    </source>
</evidence>
<feature type="region of interest" description="Disordered" evidence="13">
    <location>
        <begin position="95"/>
        <end position="121"/>
    </location>
</feature>
<keyword evidence="6" id="KW-0442">Lipid degradation</keyword>
<dbReference type="GO" id="GO:0070403">
    <property type="term" value="F:NAD+ binding"/>
    <property type="evidence" value="ECO:0007669"/>
    <property type="project" value="InterPro"/>
</dbReference>
<dbReference type="OrthoDB" id="3216872at2"/>
<dbReference type="Pfam" id="PF00725">
    <property type="entry name" value="3HCDH"/>
    <property type="match status" value="1"/>
</dbReference>
<keyword evidence="7" id="KW-0560">Oxidoreductase</keyword>
<evidence type="ECO:0000256" key="8">
    <source>
        <dbReference type="ARBA" id="ARBA00023027"/>
    </source>
</evidence>
<evidence type="ECO:0000313" key="16">
    <source>
        <dbReference type="EMBL" id="ONH30433.1"/>
    </source>
</evidence>
<evidence type="ECO:0000256" key="9">
    <source>
        <dbReference type="ARBA" id="ARBA00023098"/>
    </source>
</evidence>
<comment type="catalytic activity">
    <reaction evidence="12">
        <text>a (3S)-3-hydroxyacyl-CoA + NAD(+) = a 3-oxoacyl-CoA + NADH + H(+)</text>
        <dbReference type="Rhea" id="RHEA:22432"/>
        <dbReference type="ChEBI" id="CHEBI:15378"/>
        <dbReference type="ChEBI" id="CHEBI:57318"/>
        <dbReference type="ChEBI" id="CHEBI:57540"/>
        <dbReference type="ChEBI" id="CHEBI:57945"/>
        <dbReference type="ChEBI" id="CHEBI:90726"/>
        <dbReference type="EC" id="1.1.1.35"/>
    </reaction>
</comment>
<feature type="domain" description="3-hydroxyacyl-CoA dehydrogenase C-terminal" evidence="14">
    <location>
        <begin position="547"/>
        <end position="628"/>
    </location>
</feature>
<dbReference type="InterPro" id="IPR050136">
    <property type="entry name" value="FA_oxidation_alpha_subunit"/>
</dbReference>
<dbReference type="GO" id="GO:0016509">
    <property type="term" value="F:long-chain (3S)-3-hydroxyacyl-CoA dehydrogenase (NAD+) activity"/>
    <property type="evidence" value="ECO:0007669"/>
    <property type="project" value="TreeGrafter"/>
</dbReference>
<dbReference type="InterPro" id="IPR029045">
    <property type="entry name" value="ClpP/crotonase-like_dom_sf"/>
</dbReference>
<evidence type="ECO:0000256" key="2">
    <source>
        <dbReference type="ARBA" id="ARBA00005086"/>
    </source>
</evidence>
<keyword evidence="17" id="KW-1185">Reference proteome</keyword>
<dbReference type="FunFam" id="3.40.50.720:FF:000009">
    <property type="entry name" value="Fatty oxidation complex, alpha subunit"/>
    <property type="match status" value="1"/>
</dbReference>
<dbReference type="Pfam" id="PF02737">
    <property type="entry name" value="3HCDH_N"/>
    <property type="match status" value="1"/>
</dbReference>
<dbReference type="PANTHER" id="PTHR43612:SF3">
    <property type="entry name" value="TRIFUNCTIONAL ENZYME SUBUNIT ALPHA, MITOCHONDRIAL"/>
    <property type="match status" value="1"/>
</dbReference>
<evidence type="ECO:0000256" key="3">
    <source>
        <dbReference type="ARBA" id="ARBA00007005"/>
    </source>
</evidence>
<protein>
    <submittedName>
        <fullName evidence="16">3-hydroxyacyl-CoA dehydrogenase</fullName>
    </submittedName>
</protein>
<dbReference type="PANTHER" id="PTHR43612">
    <property type="entry name" value="TRIFUNCTIONAL ENZYME SUBUNIT ALPHA"/>
    <property type="match status" value="1"/>
</dbReference>
<dbReference type="InterPro" id="IPR001753">
    <property type="entry name" value="Enoyl-CoA_hydra/iso"/>
</dbReference>
<organism evidence="16 17">
    <name type="scientific">Pseudofrankia asymbiotica</name>
    <dbReference type="NCBI Taxonomy" id="1834516"/>
    <lineage>
        <taxon>Bacteria</taxon>
        <taxon>Bacillati</taxon>
        <taxon>Actinomycetota</taxon>
        <taxon>Actinomycetes</taxon>
        <taxon>Frankiales</taxon>
        <taxon>Frankiaceae</taxon>
        <taxon>Pseudofrankia</taxon>
    </lineage>
</organism>
<comment type="pathway">
    <text evidence="2">Lipid metabolism; butanoate metabolism.</text>
</comment>
<dbReference type="UniPathway" id="UPA00659"/>
<evidence type="ECO:0000256" key="4">
    <source>
        <dbReference type="ARBA" id="ARBA00009463"/>
    </source>
</evidence>
<dbReference type="Gene3D" id="3.40.50.720">
    <property type="entry name" value="NAD(P)-binding Rossmann-like Domain"/>
    <property type="match status" value="1"/>
</dbReference>
<dbReference type="Pfam" id="PF00378">
    <property type="entry name" value="ECH_1"/>
    <property type="match status" value="1"/>
</dbReference>
<evidence type="ECO:0000256" key="12">
    <source>
        <dbReference type="ARBA" id="ARBA00049556"/>
    </source>
</evidence>
<keyword evidence="10" id="KW-0456">Lyase</keyword>
<evidence type="ECO:0000256" key="11">
    <source>
        <dbReference type="ARBA" id="ARBA00023268"/>
    </source>
</evidence>
<accession>A0A1V2IB48</accession>
<keyword evidence="9" id="KW-0443">Lipid metabolism</keyword>
<dbReference type="Proteomes" id="UP000188929">
    <property type="component" value="Unassembled WGS sequence"/>
</dbReference>
<gene>
    <name evidence="16" type="ORF">BL253_13925</name>
</gene>
<comment type="pathway">
    <text evidence="1">Lipid metabolism; fatty acid beta-oxidation.</text>
</comment>
<evidence type="ECO:0000256" key="5">
    <source>
        <dbReference type="ARBA" id="ARBA00022832"/>
    </source>
</evidence>
<dbReference type="RefSeq" id="WP_076817112.1">
    <property type="nucleotide sequence ID" value="NZ_MOMC01000026.1"/>
</dbReference>
<comment type="similarity">
    <text evidence="4">Belongs to the 3-hydroxyacyl-CoA dehydrogenase family.</text>
</comment>
<dbReference type="InterPro" id="IPR006108">
    <property type="entry name" value="3HC_DH_C"/>
</dbReference>
<comment type="similarity">
    <text evidence="3">In the central section; belongs to the 3-hydroxyacyl-CoA dehydrogenase family.</text>
</comment>
<dbReference type="Gene3D" id="3.90.226.10">
    <property type="entry name" value="2-enoyl-CoA Hydratase, Chain A, domain 1"/>
    <property type="match status" value="1"/>
</dbReference>
<keyword evidence="8" id="KW-0520">NAD</keyword>
<keyword evidence="5" id="KW-0276">Fatty acid metabolism</keyword>
<feature type="domain" description="3-hydroxyacyl-CoA dehydrogenase NAD binding" evidence="15">
    <location>
        <begin position="364"/>
        <end position="543"/>
    </location>
</feature>
<evidence type="ECO:0000256" key="7">
    <source>
        <dbReference type="ARBA" id="ARBA00023002"/>
    </source>
</evidence>
<comment type="caution">
    <text evidence="16">The sequence shown here is derived from an EMBL/GenBank/DDBJ whole genome shotgun (WGS) entry which is preliminary data.</text>
</comment>
<dbReference type="GO" id="GO:0004300">
    <property type="term" value="F:enoyl-CoA hydratase activity"/>
    <property type="evidence" value="ECO:0007669"/>
    <property type="project" value="TreeGrafter"/>
</dbReference>
<feature type="compositionally biased region" description="Basic and acidic residues" evidence="13">
    <location>
        <begin position="98"/>
        <end position="113"/>
    </location>
</feature>
<keyword evidence="11" id="KW-0511">Multifunctional enzyme</keyword>
<dbReference type="Gene3D" id="1.10.1040.50">
    <property type="match status" value="1"/>
</dbReference>
<dbReference type="InterPro" id="IPR008927">
    <property type="entry name" value="6-PGluconate_DH-like_C_sf"/>
</dbReference>
<sequence length="742" mass="76985">MSSPDVALDFPDEVVTHAYVRYAQLPGVDGPVALITLDNGHDHTRPNTFGPAGLRELLAAVDEIEAHTPPVAAVAVTGKPFIFCVGADLSFRSSLGQRGREDASPSRPRRPEETQPDPDAIRPAIEKLGELGHAALRRVGEGKLGGRKVPTFALVNGAAMGGGLELALHCDYRAFSAGIPVLALPEVFLGLVPGWGGTQLLPNLVGADKAVTLAVENPLNTNRTLKGPQAARLGLADVLLEPADFLEEALGWVGRVLRGETDPAAARPAVERGQAWADALARGRALADAKLHGAAPAAYRALDLLALAEAADRDAGYAAETTALADLSVSDELAASLYAFDLTQKRARKPAGGPDPKLARPVAKVGVVGAGLMASQLALLFAQRLEVPVVLTDLDQARLDKGVGYVHREVDNLLLRGRVSHDKANRLKALVTGSLTKDAFADADLVIEAVFEDLKVKQAVLGELEAVVRPDALLLTNTSALSVTDMAAGLAHPERVAGLHFFNPVAVLPLVEVVRAARTDDAAVATTLAVARKLGKNAVLVKDAPAFVVNRLLTRFLGEVLGAIEAGTPVAEADAALDPLGLPMSPLTLLALVGPPVALHVAQTLHEAFPDRFHSPAGLGRVVAAGKASVYTTGPDGTQVIDDEAAALARGPVAGDGAAAGSGLAPSGDEVRASALSALAQEIRLLLDEGVVAEAADIDLCMILGAGWPFHLGGITPYLDRVGVSEKITGARFTPPGVATVR</sequence>
<name>A0A1V2IB48_9ACTN</name>
<proteinExistence type="inferred from homology"/>
<dbReference type="SUPFAM" id="SSF51735">
    <property type="entry name" value="NAD(P)-binding Rossmann-fold domains"/>
    <property type="match status" value="1"/>
</dbReference>
<evidence type="ECO:0000259" key="14">
    <source>
        <dbReference type="Pfam" id="PF00725"/>
    </source>
</evidence>
<dbReference type="AlphaFoldDB" id="A0A1V2IB48"/>
<dbReference type="SUPFAM" id="SSF52096">
    <property type="entry name" value="ClpP/crotonase"/>
    <property type="match status" value="1"/>
</dbReference>
<evidence type="ECO:0000256" key="13">
    <source>
        <dbReference type="SAM" id="MobiDB-lite"/>
    </source>
</evidence>
<dbReference type="STRING" id="1834516.BL253_13925"/>
<dbReference type="CDD" id="cd06558">
    <property type="entry name" value="crotonase-like"/>
    <property type="match status" value="1"/>
</dbReference>
<dbReference type="InterPro" id="IPR006176">
    <property type="entry name" value="3-OHacyl-CoA_DH_NAD-bd"/>
</dbReference>
<evidence type="ECO:0000256" key="1">
    <source>
        <dbReference type="ARBA" id="ARBA00005005"/>
    </source>
</evidence>
<evidence type="ECO:0000256" key="6">
    <source>
        <dbReference type="ARBA" id="ARBA00022963"/>
    </source>
</evidence>
<evidence type="ECO:0000313" key="17">
    <source>
        <dbReference type="Proteomes" id="UP000188929"/>
    </source>
</evidence>
<dbReference type="SUPFAM" id="SSF48179">
    <property type="entry name" value="6-phosphogluconate dehydrogenase C-terminal domain-like"/>
    <property type="match status" value="2"/>
</dbReference>
<dbReference type="EMBL" id="MOMC01000026">
    <property type="protein sequence ID" value="ONH30433.1"/>
    <property type="molecule type" value="Genomic_DNA"/>
</dbReference>
<dbReference type="GO" id="GO:0006635">
    <property type="term" value="P:fatty acid beta-oxidation"/>
    <property type="evidence" value="ECO:0007669"/>
    <property type="project" value="UniProtKB-UniPathway"/>
</dbReference>
<dbReference type="InterPro" id="IPR036291">
    <property type="entry name" value="NAD(P)-bd_dom_sf"/>
</dbReference>
<reference evidence="17" key="1">
    <citation type="submission" date="2016-10" db="EMBL/GenBank/DDBJ databases">
        <title>Frankia sp. NRRL B-16386 Genome sequencing.</title>
        <authorList>
            <person name="Ghodhbane-Gtari F."/>
            <person name="Swanson E."/>
            <person name="Gueddou A."/>
            <person name="Hezbri K."/>
            <person name="Ktari K."/>
            <person name="Nouioui I."/>
            <person name="Morris K."/>
            <person name="Simpson S."/>
            <person name="Abebe-Akele F."/>
            <person name="Thomas K."/>
            <person name="Gtari M."/>
            <person name="Tisa L.S."/>
        </authorList>
    </citation>
    <scope>NUCLEOTIDE SEQUENCE [LARGE SCALE GENOMIC DNA]</scope>
    <source>
        <strain evidence="17">NRRL B-16386</strain>
    </source>
</reference>